<name>A0A0R0LV59_9MICR</name>
<organism evidence="10 11">
    <name type="scientific">Pseudoloma neurophilia</name>
    <dbReference type="NCBI Taxonomy" id="146866"/>
    <lineage>
        <taxon>Eukaryota</taxon>
        <taxon>Fungi</taxon>
        <taxon>Fungi incertae sedis</taxon>
        <taxon>Microsporidia</taxon>
        <taxon>Pseudoloma</taxon>
    </lineage>
</organism>
<dbReference type="OrthoDB" id="2194544at2759"/>
<dbReference type="AlphaFoldDB" id="A0A0R0LV59"/>
<dbReference type="EMBL" id="LGUB01000399">
    <property type="protein sequence ID" value="KRH93289.1"/>
    <property type="molecule type" value="Genomic_DNA"/>
</dbReference>
<dbReference type="VEuPathDB" id="MicrosporidiaDB:M153_1144000501"/>
<proteinExistence type="predicted"/>
<evidence type="ECO:0000256" key="1">
    <source>
        <dbReference type="ARBA" id="ARBA00012493"/>
    </source>
</evidence>
<dbReference type="EC" id="2.7.7.49" evidence="1"/>
<dbReference type="PROSITE" id="PS50878">
    <property type="entry name" value="RT_POL"/>
    <property type="match status" value="1"/>
</dbReference>
<keyword evidence="11" id="KW-1185">Reference proteome</keyword>
<evidence type="ECO:0000256" key="8">
    <source>
        <dbReference type="SAM" id="MobiDB-lite"/>
    </source>
</evidence>
<dbReference type="PANTHER" id="PTHR37984">
    <property type="entry name" value="PROTEIN CBG26694"/>
    <property type="match status" value="1"/>
</dbReference>
<keyword evidence="2" id="KW-0808">Transferase</keyword>
<dbReference type="InterPro" id="IPR041373">
    <property type="entry name" value="RT_RNaseH"/>
</dbReference>
<evidence type="ECO:0000313" key="10">
    <source>
        <dbReference type="EMBL" id="KRH93289.1"/>
    </source>
</evidence>
<evidence type="ECO:0000313" key="11">
    <source>
        <dbReference type="Proteomes" id="UP000051530"/>
    </source>
</evidence>
<dbReference type="CDD" id="cd01647">
    <property type="entry name" value="RT_LTR"/>
    <property type="match status" value="1"/>
</dbReference>
<evidence type="ECO:0000256" key="3">
    <source>
        <dbReference type="ARBA" id="ARBA00022695"/>
    </source>
</evidence>
<dbReference type="SUPFAM" id="SSF56672">
    <property type="entry name" value="DNA/RNA polymerases"/>
    <property type="match status" value="1"/>
</dbReference>
<evidence type="ECO:0000256" key="6">
    <source>
        <dbReference type="ARBA" id="ARBA00022801"/>
    </source>
</evidence>
<comment type="caution">
    <text evidence="10">The sequence shown here is derived from an EMBL/GenBank/DDBJ whole genome shotgun (WGS) entry which is preliminary data.</text>
</comment>
<dbReference type="Pfam" id="PF17917">
    <property type="entry name" value="RT_RNaseH"/>
    <property type="match status" value="1"/>
</dbReference>
<dbReference type="PANTHER" id="PTHR37984:SF5">
    <property type="entry name" value="PROTEIN NYNRIN-LIKE"/>
    <property type="match status" value="1"/>
</dbReference>
<keyword evidence="5" id="KW-0255">Endonuclease</keyword>
<dbReference type="Gene3D" id="3.30.70.270">
    <property type="match status" value="2"/>
</dbReference>
<evidence type="ECO:0000256" key="7">
    <source>
        <dbReference type="ARBA" id="ARBA00022918"/>
    </source>
</evidence>
<dbReference type="Pfam" id="PF00078">
    <property type="entry name" value="RVT_1"/>
    <property type="match status" value="1"/>
</dbReference>
<dbReference type="CDD" id="cd09274">
    <property type="entry name" value="RNase_HI_RT_Ty3"/>
    <property type="match status" value="1"/>
</dbReference>
<dbReference type="GO" id="GO:0004519">
    <property type="term" value="F:endonuclease activity"/>
    <property type="evidence" value="ECO:0007669"/>
    <property type="project" value="UniProtKB-KW"/>
</dbReference>
<protein>
    <recommendedName>
        <fullName evidence="1">RNA-directed DNA polymerase</fullName>
        <ecNumber evidence="1">2.7.7.49</ecNumber>
    </recommendedName>
</protein>
<dbReference type="CDD" id="cd00303">
    <property type="entry name" value="retropepsin_like"/>
    <property type="match status" value="1"/>
</dbReference>
<dbReference type="InterPro" id="IPR021109">
    <property type="entry name" value="Peptidase_aspartic_dom_sf"/>
</dbReference>
<dbReference type="InterPro" id="IPR050951">
    <property type="entry name" value="Retrovirus_Pol_polyprotein"/>
</dbReference>
<dbReference type="InterPro" id="IPR043502">
    <property type="entry name" value="DNA/RNA_pol_sf"/>
</dbReference>
<keyword evidence="6" id="KW-0378">Hydrolase</keyword>
<dbReference type="GO" id="GO:0016787">
    <property type="term" value="F:hydrolase activity"/>
    <property type="evidence" value="ECO:0007669"/>
    <property type="project" value="UniProtKB-KW"/>
</dbReference>
<dbReference type="Proteomes" id="UP000051530">
    <property type="component" value="Unassembled WGS sequence"/>
</dbReference>
<evidence type="ECO:0000256" key="2">
    <source>
        <dbReference type="ARBA" id="ARBA00022679"/>
    </source>
</evidence>
<feature type="region of interest" description="Disordered" evidence="8">
    <location>
        <begin position="278"/>
        <end position="309"/>
    </location>
</feature>
<keyword evidence="3" id="KW-0548">Nucleotidyltransferase</keyword>
<feature type="domain" description="Reverse transcriptase" evidence="9">
    <location>
        <begin position="512"/>
        <end position="689"/>
    </location>
</feature>
<keyword evidence="7" id="KW-0695">RNA-directed DNA polymerase</keyword>
<sequence length="929" mass="108128">MKLDSLNISNTQPPHNSIKYHSVSVFLAYLNREQVSRNQVMLSSAGKKNKSEDDGQFEIFKVDKNKYNKFRRSEFRTKLPGTSLTVKQKLLRLDNEDQNIFKFISLFRTVALESHWNNEEMRATLLAIIHPNIKEKMKLDGDVEQIISEVHSLKYKPEHERRFDEQLDMIRQDRFTFISEYIFHIDEIIKRLAICSKYNKSQITALREKIFFKKLHPNVRLKMIESNITSIRDAIDFIERIENEILISISNKENKSHGNQMWCSHCRKPTHKTENCFSSKKEKKTIQNNVGKQKTPPKSETQKIQKNRDEKANVVSIETLVTPKIHFQEIENATSTLLDSGASISIINSDFALGNQLKIRKTKDEKCVKLADGSEIKLFEKTKLTAYDPNSRKKKRIKAYLMKNLTENIILGNDALQKLKIKLNYNNNEISVLDNVIKANTPLDLRKKDQLPQDDNIKKLLTEYKRKTHQDKPMTNVEMAIELTTKEVPKTKLYPIAASRESLLRNEISELESKGIISPSQTCYGSPSFIKPKDDGTGRLLIDYRLINKITKEIQGYFPTVQDSFHKMAQSVFFSKIDLRKGFYQIEIEPESRHITGFTTPIGKYQFNRVPFGLINAPKFFQNTLVQILRDIKNCEVFVDDIIIYTETKDQHIKTLKQILDKFTERNVIINNQKSQFLTTEITYLGFKIANGSYKPDPSRLKNFKEWRKPTTRTQLQKILGTINWYRNYISDLGTKLAPLYKKLEGNKKNIQVSEEEMVIVHKIYDELRNKAQLYFPDLSKVFKMNTDASDTGIGAILYQENGIIGHFSKKLSGAQLKYSVTEKEFLAIYLAVKHFRQWLIGSSIKIYTDNKNIISTDFNHDKKTTRWKSELSEFQIEYIFVKGTENNVADCLSRLPTDNDKITNLTVKETTDMKEKQKRLKQFHIEHG</sequence>
<evidence type="ECO:0000259" key="9">
    <source>
        <dbReference type="PROSITE" id="PS50878"/>
    </source>
</evidence>
<evidence type="ECO:0000256" key="5">
    <source>
        <dbReference type="ARBA" id="ARBA00022759"/>
    </source>
</evidence>
<dbReference type="GO" id="GO:0003964">
    <property type="term" value="F:RNA-directed DNA polymerase activity"/>
    <property type="evidence" value="ECO:0007669"/>
    <property type="project" value="UniProtKB-KW"/>
</dbReference>
<keyword evidence="4" id="KW-0540">Nuclease</keyword>
<reference evidence="10 11" key="1">
    <citation type="submission" date="2015-07" db="EMBL/GenBank/DDBJ databases">
        <title>The genome of Pseudoloma neurophilia, a relevant intracellular parasite of the zebrafish.</title>
        <authorList>
            <person name="Ndikumana S."/>
            <person name="Pelin A."/>
            <person name="Sanders J."/>
            <person name="Corradi N."/>
        </authorList>
    </citation>
    <scope>NUCLEOTIDE SEQUENCE [LARGE SCALE GENOMIC DNA]</scope>
    <source>
        <strain evidence="10 11">MK1</strain>
    </source>
</reference>
<feature type="non-terminal residue" evidence="10">
    <location>
        <position position="929"/>
    </location>
</feature>
<feature type="compositionally biased region" description="Polar residues" evidence="8">
    <location>
        <begin position="286"/>
        <end position="299"/>
    </location>
</feature>
<accession>A0A0R0LV59</accession>
<dbReference type="Gene3D" id="3.10.10.10">
    <property type="entry name" value="HIV Type 1 Reverse Transcriptase, subunit A, domain 1"/>
    <property type="match status" value="1"/>
</dbReference>
<dbReference type="Gene3D" id="2.40.70.10">
    <property type="entry name" value="Acid Proteases"/>
    <property type="match status" value="1"/>
</dbReference>
<dbReference type="InterPro" id="IPR000477">
    <property type="entry name" value="RT_dom"/>
</dbReference>
<evidence type="ECO:0000256" key="4">
    <source>
        <dbReference type="ARBA" id="ARBA00022722"/>
    </source>
</evidence>
<gene>
    <name evidence="10" type="ORF">M153_1144000501</name>
</gene>
<feature type="compositionally biased region" description="Basic and acidic residues" evidence="8">
    <location>
        <begin position="300"/>
        <end position="309"/>
    </location>
</feature>
<dbReference type="InterPro" id="IPR043128">
    <property type="entry name" value="Rev_trsase/Diguanyl_cyclase"/>
</dbReference>